<dbReference type="Gene3D" id="1.20.5.190">
    <property type="match status" value="1"/>
</dbReference>
<reference evidence="3 4" key="1">
    <citation type="submission" date="2024-10" db="EMBL/GenBank/DDBJ databases">
        <title>Updated reference genomes for cyclostephanoid diatoms.</title>
        <authorList>
            <person name="Roberts W.R."/>
            <person name="Alverson A.J."/>
        </authorList>
    </citation>
    <scope>NUCLEOTIDE SEQUENCE [LARGE SCALE GENOMIC DNA]</scope>
    <source>
        <strain evidence="3 4">AJA232-27</strain>
    </source>
</reference>
<comment type="caution">
    <text evidence="3">The sequence shown here is derived from an EMBL/GenBank/DDBJ whole genome shotgun (WGS) entry which is preliminary data.</text>
</comment>
<evidence type="ECO:0000256" key="2">
    <source>
        <dbReference type="SAM" id="Phobius"/>
    </source>
</evidence>
<evidence type="ECO:0000313" key="3">
    <source>
        <dbReference type="EMBL" id="KAL3768310.1"/>
    </source>
</evidence>
<feature type="region of interest" description="Disordered" evidence="1">
    <location>
        <begin position="339"/>
        <end position="365"/>
    </location>
</feature>
<dbReference type="Proteomes" id="UP001530293">
    <property type="component" value="Unassembled WGS sequence"/>
</dbReference>
<feature type="region of interest" description="Disordered" evidence="1">
    <location>
        <begin position="671"/>
        <end position="694"/>
    </location>
</feature>
<keyword evidence="2" id="KW-0472">Membrane</keyword>
<dbReference type="InterPro" id="IPR027417">
    <property type="entry name" value="P-loop_NTPase"/>
</dbReference>
<feature type="compositionally biased region" description="Polar residues" evidence="1">
    <location>
        <begin position="671"/>
        <end position="683"/>
    </location>
</feature>
<feature type="compositionally biased region" description="Polar residues" evidence="1">
    <location>
        <begin position="496"/>
        <end position="505"/>
    </location>
</feature>
<feature type="transmembrane region" description="Helical" evidence="2">
    <location>
        <begin position="437"/>
        <end position="459"/>
    </location>
</feature>
<sequence length="819" mass="91858">MNDYDGELLFDPGDHQLLRDVPDDLVLHRYQPQLSQRLLVGGGGGGNNQNQYLLVDKDGITYDPYSLAWRYLGIYIDCDINAIAASGGGGGGGNDDHDNHNKDHRQLPGEEENNSGNQCPRKLLWAAYIDSRYENNTIEEYKFYDIPTGEWDNSTCLASGTKHRCVNLNCHEPHTKNFKLVGVFKETNGLYDWFEQLFKHEGTCIWNDEDVYDTMTSFTEKWPSQCKKLDVRDDDGNTLYMSTAPLPEGNMTLGIYTDSSCVQLSESIDYTAYIMMMWENYYERSYYYGYGYYYRYYYNKAQEMIQTYTTSIATWNEYMSVFKICQPCRAYNLQWNQNKKSGDKHERREDRMLGNNNKNNNNDGDGVEQARYNCYDAAGYTNVNQCYKFETKTSMAIAEPEDLSMASEQGSILLIKAYGNVYGEGGYVSPPESDLQAAIYISLAVLAACGIIMGVGCIVRRCCCRARECKIDGSSNSSLGETFYEDESDFDENETDVTTTSKSCAGSSRWNRFRRKQKRVADKDIESGGYTPPSRPETPPWLNATSVSSNSFEIEIEMKYCTFHNETANGPDAGNCVTVSTLPEIPIPFVASLPPPLPESLVSNRDRIHVPDEEVLHNAIMERSNLIGNEAELSSSGNDSVQITEMATNNPSDSLIASPMTESESVNHNIESNNASECDGSTENNRETIPTEDESSAVFSANAIDNISTADSAIIPSHAAELITTIDALHNSPSLPIEEVAAADDDNDSVSFAAPALLLVIVIRQQQEAASVLIQSKWRRAIALKSFRRKRNAAIICQRNLRRWVTERRADQPRSLNGK</sequence>
<gene>
    <name evidence="3" type="ORF">ACHAWU_006692</name>
</gene>
<organism evidence="3 4">
    <name type="scientific">Discostella pseudostelligera</name>
    <dbReference type="NCBI Taxonomy" id="259834"/>
    <lineage>
        <taxon>Eukaryota</taxon>
        <taxon>Sar</taxon>
        <taxon>Stramenopiles</taxon>
        <taxon>Ochrophyta</taxon>
        <taxon>Bacillariophyta</taxon>
        <taxon>Coscinodiscophyceae</taxon>
        <taxon>Thalassiosirophycidae</taxon>
        <taxon>Stephanodiscales</taxon>
        <taxon>Stephanodiscaceae</taxon>
        <taxon>Discostella</taxon>
    </lineage>
</organism>
<name>A0ABD3MWM5_9STRA</name>
<feature type="region of interest" description="Disordered" evidence="1">
    <location>
        <begin position="515"/>
        <end position="542"/>
    </location>
</feature>
<proteinExistence type="predicted"/>
<keyword evidence="4" id="KW-1185">Reference proteome</keyword>
<protein>
    <submittedName>
        <fullName evidence="3">Uncharacterized protein</fullName>
    </submittedName>
</protein>
<dbReference type="AlphaFoldDB" id="A0ABD3MWM5"/>
<feature type="region of interest" description="Disordered" evidence="1">
    <location>
        <begin position="486"/>
        <end position="505"/>
    </location>
</feature>
<feature type="compositionally biased region" description="Basic and acidic residues" evidence="1">
    <location>
        <begin position="94"/>
        <end position="108"/>
    </location>
</feature>
<accession>A0ABD3MWM5</accession>
<feature type="compositionally biased region" description="Basic and acidic residues" evidence="1">
    <location>
        <begin position="340"/>
        <end position="352"/>
    </location>
</feature>
<dbReference type="SUPFAM" id="SSF52540">
    <property type="entry name" value="P-loop containing nucleoside triphosphate hydrolases"/>
    <property type="match status" value="1"/>
</dbReference>
<keyword evidence="2" id="KW-1133">Transmembrane helix</keyword>
<evidence type="ECO:0000313" key="4">
    <source>
        <dbReference type="Proteomes" id="UP001530293"/>
    </source>
</evidence>
<dbReference type="EMBL" id="JALLBG020000066">
    <property type="protein sequence ID" value="KAL3768310.1"/>
    <property type="molecule type" value="Genomic_DNA"/>
</dbReference>
<keyword evidence="2" id="KW-0812">Transmembrane</keyword>
<feature type="region of interest" description="Disordered" evidence="1">
    <location>
        <begin position="89"/>
        <end position="118"/>
    </location>
</feature>
<feature type="compositionally biased region" description="Acidic residues" evidence="1">
    <location>
        <begin position="486"/>
        <end position="495"/>
    </location>
</feature>
<evidence type="ECO:0000256" key="1">
    <source>
        <dbReference type="SAM" id="MobiDB-lite"/>
    </source>
</evidence>